<dbReference type="RefSeq" id="WP_253778066.1">
    <property type="nucleotide sequence ID" value="NZ_JAMTCK010000018.1"/>
</dbReference>
<feature type="transmembrane region" description="Helical" evidence="2">
    <location>
        <begin position="42"/>
        <end position="64"/>
    </location>
</feature>
<evidence type="ECO:0000313" key="4">
    <source>
        <dbReference type="Proteomes" id="UP001206128"/>
    </source>
</evidence>
<protein>
    <submittedName>
        <fullName evidence="3">Uncharacterized protein</fullName>
    </submittedName>
</protein>
<feature type="region of interest" description="Disordered" evidence="1">
    <location>
        <begin position="164"/>
        <end position="192"/>
    </location>
</feature>
<evidence type="ECO:0000256" key="1">
    <source>
        <dbReference type="SAM" id="MobiDB-lite"/>
    </source>
</evidence>
<gene>
    <name evidence="3" type="ORF">LX83_006230</name>
</gene>
<reference evidence="3" key="1">
    <citation type="submission" date="2022-06" db="EMBL/GenBank/DDBJ databases">
        <title>Genomic Encyclopedia of Archaeal and Bacterial Type Strains, Phase II (KMG-II): from individual species to whole genera.</title>
        <authorList>
            <person name="Goeker M."/>
        </authorList>
    </citation>
    <scope>NUCLEOTIDE SEQUENCE</scope>
    <source>
        <strain evidence="3">DSM 43935</strain>
    </source>
</reference>
<dbReference type="AlphaFoldDB" id="A0AAE3GJI4"/>
<dbReference type="Proteomes" id="UP001206128">
    <property type="component" value="Unassembled WGS sequence"/>
</dbReference>
<comment type="caution">
    <text evidence="3">The sequence shown here is derived from an EMBL/GenBank/DDBJ whole genome shotgun (WGS) entry which is preliminary data.</text>
</comment>
<evidence type="ECO:0000256" key="2">
    <source>
        <dbReference type="SAM" id="Phobius"/>
    </source>
</evidence>
<feature type="transmembrane region" description="Helical" evidence="2">
    <location>
        <begin position="111"/>
        <end position="131"/>
    </location>
</feature>
<keyword evidence="2" id="KW-1133">Transmembrane helix</keyword>
<feature type="compositionally biased region" description="Basic residues" evidence="1">
    <location>
        <begin position="164"/>
        <end position="183"/>
    </location>
</feature>
<sequence length="192" mass="20422">MTARTRLRSAAELAFPGFVVGLLAGAAGGALTAFVAGSAGWALLATLALGVPLGLLGGGYGLVLATGRVRLGVFAPAALYWLVGFPLARLVHEVVTRLAVTGRVALPDDLLGFLTYQAVISAGYAIGFLWLHERIAPHWFARVGGHNPAAQRLVTRYVAHARSVRAARQRARSRRPGSRRRPNRPGQPDWSD</sequence>
<proteinExistence type="predicted"/>
<keyword evidence="4" id="KW-1185">Reference proteome</keyword>
<organism evidence="3 4">
    <name type="scientific">Goodfellowiella coeruleoviolacea</name>
    <dbReference type="NCBI Taxonomy" id="334858"/>
    <lineage>
        <taxon>Bacteria</taxon>
        <taxon>Bacillati</taxon>
        <taxon>Actinomycetota</taxon>
        <taxon>Actinomycetes</taxon>
        <taxon>Pseudonocardiales</taxon>
        <taxon>Pseudonocardiaceae</taxon>
        <taxon>Goodfellowiella</taxon>
    </lineage>
</organism>
<keyword evidence="2" id="KW-0812">Transmembrane</keyword>
<dbReference type="EMBL" id="JAMTCK010000018">
    <property type="protein sequence ID" value="MCP2169345.1"/>
    <property type="molecule type" value="Genomic_DNA"/>
</dbReference>
<keyword evidence="2" id="KW-0472">Membrane</keyword>
<accession>A0AAE3GJI4</accession>
<feature type="transmembrane region" description="Helical" evidence="2">
    <location>
        <begin position="71"/>
        <end position="91"/>
    </location>
</feature>
<evidence type="ECO:0000313" key="3">
    <source>
        <dbReference type="EMBL" id="MCP2169345.1"/>
    </source>
</evidence>
<name>A0AAE3GJI4_9PSEU</name>